<proteinExistence type="inferred from homology"/>
<dbReference type="GeneID" id="17277263"/>
<dbReference type="PaxDb" id="2903-EOD31990"/>
<dbReference type="EnsemblProtists" id="EOD31990">
    <property type="protein sequence ID" value="EOD31990"/>
    <property type="gene ID" value="EMIHUDRAFT_202507"/>
</dbReference>
<feature type="compositionally biased region" description="Low complexity" evidence="6">
    <location>
        <begin position="30"/>
        <end position="39"/>
    </location>
</feature>
<dbReference type="InterPro" id="IPR017853">
    <property type="entry name" value="GH"/>
</dbReference>
<dbReference type="PANTHER" id="PTHR31451">
    <property type="match status" value="1"/>
</dbReference>
<evidence type="ECO:0000256" key="1">
    <source>
        <dbReference type="ARBA" id="ARBA00001678"/>
    </source>
</evidence>
<dbReference type="STRING" id="2903.R1EZI9"/>
<dbReference type="RefSeq" id="XP_005784419.1">
    <property type="nucleotide sequence ID" value="XM_005784362.1"/>
</dbReference>
<sequence>MSLDALIVSAAGGALAKQCPTELSRAVAAQAAGAPAEPASQHVTPEMQPRPGEYNSDVLGGLDLAVAEISKRNMTATLCLGNMWQWSGGFAAYVFWATGLRPPRMTPHATDEDWQAHQNYASRYYELPEAQELWQRFVATLLQRFNRHTARTYREEPAILAWQLANEPRPITHRDAYRKWIVASAAFLRQRDCGHLISLGSEGPTPWPSYVGTNLAKDHAVVDYVTVHVWPQNWGWFDPQNGAGLDSAWALAEVYVRGALTEAERLDKPLVVEEFGLARDAGSYAAGSTTALRDIFYRRMCRLIAGGGRAAAGLGFWAWGGEGRPSRPRSVWKAGDALLGDPPHELQGWYSVYDTDASTLVVIAQCSHMLQQAAHN</sequence>
<dbReference type="HOGENOM" id="CLU_031603_2_0_1"/>
<evidence type="ECO:0000256" key="6">
    <source>
        <dbReference type="SAM" id="MobiDB-lite"/>
    </source>
</evidence>
<evidence type="ECO:0000313" key="8">
    <source>
        <dbReference type="EnsemblProtists" id="EOD31990"/>
    </source>
</evidence>
<name>A0A0D3K8A5_EMIH1</name>
<reference evidence="9" key="1">
    <citation type="journal article" date="2013" name="Nature">
        <title>Pan genome of the phytoplankton Emiliania underpins its global distribution.</title>
        <authorList>
            <person name="Read B.A."/>
            <person name="Kegel J."/>
            <person name="Klute M.J."/>
            <person name="Kuo A."/>
            <person name="Lefebvre S.C."/>
            <person name="Maumus F."/>
            <person name="Mayer C."/>
            <person name="Miller J."/>
            <person name="Monier A."/>
            <person name="Salamov A."/>
            <person name="Young J."/>
            <person name="Aguilar M."/>
            <person name="Claverie J.M."/>
            <person name="Frickenhaus S."/>
            <person name="Gonzalez K."/>
            <person name="Herman E.K."/>
            <person name="Lin Y.C."/>
            <person name="Napier J."/>
            <person name="Ogata H."/>
            <person name="Sarno A.F."/>
            <person name="Shmutz J."/>
            <person name="Schroeder D."/>
            <person name="de Vargas C."/>
            <person name="Verret F."/>
            <person name="von Dassow P."/>
            <person name="Valentin K."/>
            <person name="Van de Peer Y."/>
            <person name="Wheeler G."/>
            <person name="Dacks J.B."/>
            <person name="Delwiche C.F."/>
            <person name="Dyhrman S.T."/>
            <person name="Glockner G."/>
            <person name="John U."/>
            <person name="Richards T."/>
            <person name="Worden A.Z."/>
            <person name="Zhang X."/>
            <person name="Grigoriev I.V."/>
            <person name="Allen A.E."/>
            <person name="Bidle K."/>
            <person name="Borodovsky M."/>
            <person name="Bowler C."/>
            <person name="Brownlee C."/>
            <person name="Cock J.M."/>
            <person name="Elias M."/>
            <person name="Gladyshev V.N."/>
            <person name="Groth M."/>
            <person name="Guda C."/>
            <person name="Hadaegh A."/>
            <person name="Iglesias-Rodriguez M.D."/>
            <person name="Jenkins J."/>
            <person name="Jones B.M."/>
            <person name="Lawson T."/>
            <person name="Leese F."/>
            <person name="Lindquist E."/>
            <person name="Lobanov A."/>
            <person name="Lomsadze A."/>
            <person name="Malik S.B."/>
            <person name="Marsh M.E."/>
            <person name="Mackinder L."/>
            <person name="Mock T."/>
            <person name="Mueller-Roeber B."/>
            <person name="Pagarete A."/>
            <person name="Parker M."/>
            <person name="Probert I."/>
            <person name="Quesneville H."/>
            <person name="Raines C."/>
            <person name="Rensing S.A."/>
            <person name="Riano-Pachon D.M."/>
            <person name="Richier S."/>
            <person name="Rokitta S."/>
            <person name="Shiraiwa Y."/>
            <person name="Soanes D.M."/>
            <person name="van der Giezen M."/>
            <person name="Wahlund T.M."/>
            <person name="Williams B."/>
            <person name="Wilson W."/>
            <person name="Wolfe G."/>
            <person name="Wurch L.L."/>
        </authorList>
    </citation>
    <scope>NUCLEOTIDE SEQUENCE</scope>
</reference>
<dbReference type="InterPro" id="IPR018087">
    <property type="entry name" value="Glyco_hydro_5_CS"/>
</dbReference>
<keyword evidence="4" id="KW-0378">Hydrolase</keyword>
<organism evidence="8 9">
    <name type="scientific">Emiliania huxleyi (strain CCMP1516)</name>
    <dbReference type="NCBI Taxonomy" id="280463"/>
    <lineage>
        <taxon>Eukaryota</taxon>
        <taxon>Haptista</taxon>
        <taxon>Haptophyta</taxon>
        <taxon>Prymnesiophyceae</taxon>
        <taxon>Isochrysidales</taxon>
        <taxon>Noelaerhabdaceae</taxon>
        <taxon>Emiliania</taxon>
    </lineage>
</organism>
<protein>
    <recommendedName>
        <fullName evidence="3">mannan endo-1,4-beta-mannosidase</fullName>
        <ecNumber evidence="3">3.2.1.78</ecNumber>
    </recommendedName>
</protein>
<accession>A0A0D3K8A5</accession>
<evidence type="ECO:0000256" key="3">
    <source>
        <dbReference type="ARBA" id="ARBA00012706"/>
    </source>
</evidence>
<dbReference type="eggNOG" id="ENOG502QQFD">
    <property type="taxonomic scope" value="Eukaryota"/>
</dbReference>
<evidence type="ECO:0000256" key="2">
    <source>
        <dbReference type="ARBA" id="ARBA00005641"/>
    </source>
</evidence>
<evidence type="ECO:0000313" key="9">
    <source>
        <dbReference type="Proteomes" id="UP000013827"/>
    </source>
</evidence>
<dbReference type="SUPFAM" id="SSF51445">
    <property type="entry name" value="(Trans)glycosidases"/>
    <property type="match status" value="1"/>
</dbReference>
<dbReference type="Proteomes" id="UP000013827">
    <property type="component" value="Unassembled WGS sequence"/>
</dbReference>
<comment type="similarity">
    <text evidence="2">Belongs to the glycosyl hydrolase 5 (cellulase A) family.</text>
</comment>
<dbReference type="PROSITE" id="PS00659">
    <property type="entry name" value="GLYCOSYL_HYDROL_F5"/>
    <property type="match status" value="1"/>
</dbReference>
<evidence type="ECO:0000259" key="7">
    <source>
        <dbReference type="Pfam" id="PF26410"/>
    </source>
</evidence>
<dbReference type="KEGG" id="ehx:EMIHUDRAFT_202507"/>
<dbReference type="GO" id="GO:0016985">
    <property type="term" value="F:mannan endo-1,4-beta-mannosidase activity"/>
    <property type="evidence" value="ECO:0007669"/>
    <property type="project" value="UniProtKB-EC"/>
</dbReference>
<dbReference type="EC" id="3.2.1.78" evidence="3"/>
<evidence type="ECO:0000256" key="4">
    <source>
        <dbReference type="ARBA" id="ARBA00022801"/>
    </source>
</evidence>
<dbReference type="AlphaFoldDB" id="A0A0D3K8A5"/>
<feature type="domain" description="Glycoside hydrolase family 5" evidence="7">
    <location>
        <begin position="31"/>
        <end position="371"/>
    </location>
</feature>
<keyword evidence="5" id="KW-0326">Glycosidase</keyword>
<keyword evidence="9" id="KW-1185">Reference proteome</keyword>
<feature type="region of interest" description="Disordered" evidence="6">
    <location>
        <begin position="30"/>
        <end position="52"/>
    </location>
</feature>
<dbReference type="InterPro" id="IPR001547">
    <property type="entry name" value="Glyco_hydro_5"/>
</dbReference>
<dbReference type="Pfam" id="PF26410">
    <property type="entry name" value="GH5_mannosidase"/>
    <property type="match status" value="1"/>
</dbReference>
<dbReference type="PANTHER" id="PTHR31451:SF40">
    <property type="entry name" value="GLYCOSIDE HYDROLASE FAMILY 5 DOMAIN-CONTAINING PROTEIN"/>
    <property type="match status" value="1"/>
</dbReference>
<evidence type="ECO:0000256" key="5">
    <source>
        <dbReference type="ARBA" id="ARBA00023295"/>
    </source>
</evidence>
<dbReference type="GO" id="GO:0005975">
    <property type="term" value="P:carbohydrate metabolic process"/>
    <property type="evidence" value="ECO:0007669"/>
    <property type="project" value="InterPro"/>
</dbReference>
<reference evidence="8" key="2">
    <citation type="submission" date="2024-10" db="UniProtKB">
        <authorList>
            <consortium name="EnsemblProtists"/>
        </authorList>
    </citation>
    <scope>IDENTIFICATION</scope>
</reference>
<dbReference type="Gene3D" id="3.20.20.80">
    <property type="entry name" value="Glycosidases"/>
    <property type="match status" value="1"/>
</dbReference>
<comment type="catalytic activity">
    <reaction evidence="1">
        <text>Random hydrolysis of (1-&gt;4)-beta-D-mannosidic linkages in mannans, galactomannans and glucomannans.</text>
        <dbReference type="EC" id="3.2.1.78"/>
    </reaction>
</comment>
<dbReference type="InterPro" id="IPR045053">
    <property type="entry name" value="MAN-like"/>
</dbReference>